<accession>A0ABZ2XGM5</accession>
<dbReference type="RefSeq" id="WP_028994395.1">
    <property type="nucleotide sequence ID" value="NZ_CP151406.1"/>
</dbReference>
<reference evidence="1 2" key="1">
    <citation type="submission" date="2024-04" db="EMBL/GenBank/DDBJ databases">
        <title>Dissimilatory iodate-reducing microorganisms contribute to the enrichment of iodine in groundwater.</title>
        <authorList>
            <person name="Jiang Z."/>
        </authorList>
    </citation>
    <scope>NUCLEOTIDE SEQUENCE [LARGE SCALE GENOMIC DNA]</scope>
    <source>
        <strain evidence="1 2">NCP973</strain>
    </source>
</reference>
<evidence type="ECO:0000313" key="2">
    <source>
        <dbReference type="Proteomes" id="UP001479520"/>
    </source>
</evidence>
<dbReference type="EMBL" id="CP151406">
    <property type="protein sequence ID" value="WZJ21313.1"/>
    <property type="molecule type" value="Genomic_DNA"/>
</dbReference>
<sequence length="65" mass="7622">MAERQDSPQGGYRYFVSDEQLAAFARLTPLQRLEWVEAAREFTWLGQTTETRARHERLRQGKPIA</sequence>
<protein>
    <submittedName>
        <fullName evidence="1">Uncharacterized protein</fullName>
    </submittedName>
</protein>
<name>A0ABZ2XGM5_9RHOO</name>
<dbReference type="Proteomes" id="UP001479520">
    <property type="component" value="Chromosome"/>
</dbReference>
<gene>
    <name evidence="1" type="ORF">AADV58_15380</name>
</gene>
<evidence type="ECO:0000313" key="1">
    <source>
        <dbReference type="EMBL" id="WZJ21313.1"/>
    </source>
</evidence>
<proteinExistence type="predicted"/>
<keyword evidence="2" id="KW-1185">Reference proteome</keyword>
<organism evidence="1 2">
    <name type="scientific">Azonexus hydrophilus</name>
    <dbReference type="NCBI Taxonomy" id="418702"/>
    <lineage>
        <taxon>Bacteria</taxon>
        <taxon>Pseudomonadati</taxon>
        <taxon>Pseudomonadota</taxon>
        <taxon>Betaproteobacteria</taxon>
        <taxon>Rhodocyclales</taxon>
        <taxon>Azonexaceae</taxon>
        <taxon>Azonexus</taxon>
    </lineage>
</organism>